<feature type="domain" description="Cyclic nucleotide-binding" evidence="1">
    <location>
        <begin position="20"/>
        <end position="104"/>
    </location>
</feature>
<dbReference type="Gene3D" id="2.60.120.10">
    <property type="entry name" value="Jelly Rolls"/>
    <property type="match status" value="1"/>
</dbReference>
<dbReference type="Pfam" id="PF00027">
    <property type="entry name" value="cNMP_binding"/>
    <property type="match status" value="1"/>
</dbReference>
<dbReference type="InterPro" id="IPR000595">
    <property type="entry name" value="cNMP-bd_dom"/>
</dbReference>
<proteinExistence type="predicted"/>
<dbReference type="Proteomes" id="UP000198034">
    <property type="component" value="Unassembled WGS sequence"/>
</dbReference>
<gene>
    <name evidence="2" type="ORF">BWK62_02845</name>
</gene>
<dbReference type="OrthoDB" id="792939at2"/>
<organism evidence="2 3">
    <name type="scientific">Flavobacterium columnare</name>
    <dbReference type="NCBI Taxonomy" id="996"/>
    <lineage>
        <taxon>Bacteria</taxon>
        <taxon>Pseudomonadati</taxon>
        <taxon>Bacteroidota</taxon>
        <taxon>Flavobacteriia</taxon>
        <taxon>Flavobacteriales</taxon>
        <taxon>Flavobacteriaceae</taxon>
        <taxon>Flavobacterium</taxon>
    </lineage>
</organism>
<dbReference type="EMBL" id="MTCY01000005">
    <property type="protein sequence ID" value="OWP79259.1"/>
    <property type="molecule type" value="Genomic_DNA"/>
</dbReference>
<name>A0A246GD71_9FLAO</name>
<dbReference type="SUPFAM" id="SSF51206">
    <property type="entry name" value="cAMP-binding domain-like"/>
    <property type="match status" value="1"/>
</dbReference>
<evidence type="ECO:0000313" key="2">
    <source>
        <dbReference type="EMBL" id="OWP79259.1"/>
    </source>
</evidence>
<dbReference type="InterPro" id="IPR018490">
    <property type="entry name" value="cNMP-bd_dom_sf"/>
</dbReference>
<sequence>MQNQLYQIFKEHELFEKSIELKRNDFLVEKEIIDTNIYFIEDGSLKISVFNKHEQIIRFGYKNNFIVTLDSFISEKPTEFYIQAIKKTTVLVTSKLRFQKFIQADILHFQLWNRILEDLILQQIEREKDLLLTTSKERYLKVLKRNPNVFQEIPHKLIANYLRMSPETLSRLKSLDVYQEKLEE</sequence>
<accession>A0A246GD71</accession>
<reference evidence="2 3" key="1">
    <citation type="journal article" date="2017" name="Infect. Genet. Evol.">
        <title>Comparative genome analysis of fish pathogen Flavobacterium columnare reveals extensive sequence diversity within the species.</title>
        <authorList>
            <person name="Kayansamruaj P."/>
            <person name="Dong H.T."/>
            <person name="Hirono I."/>
            <person name="Kondo H."/>
            <person name="Senapin S."/>
            <person name="Rodkhum C."/>
        </authorList>
    </citation>
    <scope>NUCLEOTIDE SEQUENCE [LARGE SCALE GENOMIC DNA]</scope>
    <source>
        <strain evidence="2 3">1214</strain>
    </source>
</reference>
<dbReference type="InterPro" id="IPR014710">
    <property type="entry name" value="RmlC-like_jellyroll"/>
</dbReference>
<dbReference type="AlphaFoldDB" id="A0A246GD71"/>
<evidence type="ECO:0000313" key="3">
    <source>
        <dbReference type="Proteomes" id="UP000198034"/>
    </source>
</evidence>
<protein>
    <submittedName>
        <fullName evidence="2">Crp/Fnr family transcriptional regulator</fullName>
    </submittedName>
</protein>
<evidence type="ECO:0000259" key="1">
    <source>
        <dbReference type="Pfam" id="PF00027"/>
    </source>
</evidence>
<comment type="caution">
    <text evidence="2">The sequence shown here is derived from an EMBL/GenBank/DDBJ whole genome shotgun (WGS) entry which is preliminary data.</text>
</comment>